<accession>A0AA39FV37</accession>
<feature type="domain" description="PDZ" evidence="5">
    <location>
        <begin position="199"/>
        <end position="267"/>
    </location>
</feature>
<dbReference type="GO" id="GO:0002142">
    <property type="term" value="C:stereocilia ankle link complex"/>
    <property type="evidence" value="ECO:0007669"/>
    <property type="project" value="TreeGrafter"/>
</dbReference>
<evidence type="ECO:0000259" key="5">
    <source>
        <dbReference type="PROSITE" id="PS50106"/>
    </source>
</evidence>
<feature type="region of interest" description="Disordered" evidence="4">
    <location>
        <begin position="301"/>
        <end position="337"/>
    </location>
</feature>
<keyword evidence="7" id="KW-1185">Reference proteome</keyword>
<sequence length="957" mass="103618">MNVRNHQMDNNIPYVWITNMSAAARMHRSGGSSSASSTGTGSSSAGGGPGNGSTGGGGPMAVIGVTRHVRLRRRGASGFGFSLRGGREHAVGFYVSDVQPGGEAHRNGLRVGDQIIRVNGYPVEDAVHQEVALLVKNQQVLVLKIRSVNMIPLKDNPNDPVTWQMVQPQQQQQQYQQQQQQLMPYNETGGQTIPYNEVRIRVMVGEKGKLGCGVCKGVVPGLTVQGTREGGPARAAGLKAGDVIIWCNGQRLTDLPFERAIEAMRSAAILDLIVNRPLPLSNNSLYDCPETLWMRGSSGYDSETSSLITPSPTPTNIPTNPSSPQHHGNGIQSRYGREDACGNRNKRACCPLALSTSSCSSSEWSQPGDQSSEWTRRPNNTTVIRVNQNINQNHVNQGNYRQNIVGGASATHPVCHGNYGLHTDAGNEPLYDPVDSRDYESHDFDADPHDERNRRLIYEKENVVIYDQSNDERINYNSKENDFSNNANVIQRHSDIERKTITTVEVHQSSPPAPPCPPPMSYKWQSEAKQMITMGKQMGSTMSMGSTGSTETESSLESCGKDSASTSSTISTSSCEPASTVASGSTVTATNIPPAKLPEITATNTNTTTTMPCNRIPPPPPGRLGPSMPSTDLGTAIAQELQRRAQQRNLNAGKVECNREKPFIEPKKSQNPEALRAQESKVTHDKLMEEFKRAHRKMFNGNQQKVQFSDQISDKEQDKRVMNGTPAAGGPPPPPLPVTSPVKNHEDAVEMQSIESFKLKDSPSPVIPKPPPTYFTSSTTSQSSTPSNGSPKHLVSQTKSQVNGNPKESQNSVSQLAMEKKSVSKKLNGSVTTTAGGKVAVKIGSYEGDIKQPSRLDFLPQQSRTVVDSAKSINEEISTGPVVSKLQNELVATLQRSNLKKKTDEGNTAAPQSPGKIPSNPEHNTRPVSLLQSNVEKLAAAISNRVTIKVSPENGSR</sequence>
<comment type="subcellular location">
    <subcellularLocation>
        <location evidence="1">Cell projection</location>
    </subcellularLocation>
</comment>
<organism evidence="6 7">
    <name type="scientific">Microctonus aethiopoides</name>
    <dbReference type="NCBI Taxonomy" id="144406"/>
    <lineage>
        <taxon>Eukaryota</taxon>
        <taxon>Metazoa</taxon>
        <taxon>Ecdysozoa</taxon>
        <taxon>Arthropoda</taxon>
        <taxon>Hexapoda</taxon>
        <taxon>Insecta</taxon>
        <taxon>Pterygota</taxon>
        <taxon>Neoptera</taxon>
        <taxon>Endopterygota</taxon>
        <taxon>Hymenoptera</taxon>
        <taxon>Apocrita</taxon>
        <taxon>Ichneumonoidea</taxon>
        <taxon>Braconidae</taxon>
        <taxon>Euphorinae</taxon>
        <taxon>Microctonus</taxon>
    </lineage>
</organism>
<feature type="region of interest" description="Disordered" evidence="4">
    <location>
        <begin position="896"/>
        <end position="929"/>
    </location>
</feature>
<protein>
    <recommendedName>
        <fullName evidence="5">PDZ domain-containing protein</fullName>
    </recommendedName>
</protein>
<keyword evidence="3" id="KW-0966">Cell projection</keyword>
<feature type="compositionally biased region" description="Gly residues" evidence="4">
    <location>
        <begin position="44"/>
        <end position="59"/>
    </location>
</feature>
<keyword evidence="2" id="KW-0677">Repeat</keyword>
<dbReference type="GO" id="GO:0032426">
    <property type="term" value="C:stereocilium tip"/>
    <property type="evidence" value="ECO:0007669"/>
    <property type="project" value="TreeGrafter"/>
</dbReference>
<feature type="compositionally biased region" description="Pro residues" evidence="4">
    <location>
        <begin position="729"/>
        <end position="738"/>
    </location>
</feature>
<feature type="compositionally biased region" description="Low complexity" evidence="4">
    <location>
        <begin position="539"/>
        <end position="590"/>
    </location>
</feature>
<dbReference type="PANTHER" id="PTHR23116:SF36">
    <property type="entry name" value="HARMONIN"/>
    <property type="match status" value="1"/>
</dbReference>
<dbReference type="InterPro" id="IPR036034">
    <property type="entry name" value="PDZ_sf"/>
</dbReference>
<dbReference type="SMART" id="SM00228">
    <property type="entry name" value="PDZ"/>
    <property type="match status" value="2"/>
</dbReference>
<feature type="region of interest" description="Disordered" evidence="4">
    <location>
        <begin position="698"/>
        <end position="838"/>
    </location>
</feature>
<feature type="compositionally biased region" description="Low complexity" evidence="4">
    <location>
        <begin position="774"/>
        <end position="791"/>
    </location>
</feature>
<dbReference type="SUPFAM" id="SSF50156">
    <property type="entry name" value="PDZ domain-like"/>
    <property type="match status" value="2"/>
</dbReference>
<name>A0AA39FV37_9HYME</name>
<dbReference type="GO" id="GO:0005886">
    <property type="term" value="C:plasma membrane"/>
    <property type="evidence" value="ECO:0007669"/>
    <property type="project" value="TreeGrafter"/>
</dbReference>
<evidence type="ECO:0000313" key="6">
    <source>
        <dbReference type="EMBL" id="KAK0176166.1"/>
    </source>
</evidence>
<proteinExistence type="predicted"/>
<feature type="compositionally biased region" description="Polar residues" evidence="4">
    <location>
        <begin position="795"/>
        <end position="815"/>
    </location>
</feature>
<dbReference type="InterPro" id="IPR001478">
    <property type="entry name" value="PDZ"/>
</dbReference>
<dbReference type="Proteomes" id="UP001168990">
    <property type="component" value="Unassembled WGS sequence"/>
</dbReference>
<dbReference type="InterPro" id="IPR051844">
    <property type="entry name" value="USH2_Complex_Protein"/>
</dbReference>
<gene>
    <name evidence="6" type="ORF">PV328_000330</name>
</gene>
<evidence type="ECO:0000256" key="2">
    <source>
        <dbReference type="ARBA" id="ARBA00022737"/>
    </source>
</evidence>
<feature type="region of interest" description="Disordered" evidence="4">
    <location>
        <begin position="539"/>
        <end position="592"/>
    </location>
</feature>
<dbReference type="Pfam" id="PF00595">
    <property type="entry name" value="PDZ"/>
    <property type="match status" value="2"/>
</dbReference>
<dbReference type="PANTHER" id="PTHR23116">
    <property type="entry name" value="PDZ DOMAIN CONTAINING WHIRLIN AND HARMONIN-RELATED"/>
    <property type="match status" value="1"/>
</dbReference>
<dbReference type="PROSITE" id="PS50106">
    <property type="entry name" value="PDZ"/>
    <property type="match status" value="2"/>
</dbReference>
<feature type="region of interest" description="Disordered" evidence="4">
    <location>
        <begin position="27"/>
        <end position="61"/>
    </location>
</feature>
<feature type="compositionally biased region" description="Basic and acidic residues" evidence="4">
    <location>
        <begin position="712"/>
        <end position="721"/>
    </location>
</feature>
<evidence type="ECO:0000313" key="7">
    <source>
        <dbReference type="Proteomes" id="UP001168990"/>
    </source>
</evidence>
<evidence type="ECO:0000256" key="3">
    <source>
        <dbReference type="ARBA" id="ARBA00023273"/>
    </source>
</evidence>
<dbReference type="AlphaFoldDB" id="A0AA39FV37"/>
<dbReference type="Gene3D" id="2.30.42.10">
    <property type="match status" value="2"/>
</dbReference>
<dbReference type="GO" id="GO:0005929">
    <property type="term" value="C:cilium"/>
    <property type="evidence" value="ECO:0007669"/>
    <property type="project" value="TreeGrafter"/>
</dbReference>
<comment type="caution">
    <text evidence="6">The sequence shown here is derived from an EMBL/GenBank/DDBJ whole genome shotgun (WGS) entry which is preliminary data.</text>
</comment>
<evidence type="ECO:0000256" key="1">
    <source>
        <dbReference type="ARBA" id="ARBA00004316"/>
    </source>
</evidence>
<feature type="compositionally biased region" description="Low complexity" evidence="4">
    <location>
        <begin position="29"/>
        <end position="43"/>
    </location>
</feature>
<feature type="compositionally biased region" description="Polar residues" evidence="4">
    <location>
        <begin position="367"/>
        <end position="378"/>
    </location>
</feature>
<feature type="domain" description="PDZ" evidence="5">
    <location>
        <begin position="68"/>
        <end position="137"/>
    </location>
</feature>
<dbReference type="EMBL" id="JAQQBS010000001">
    <property type="protein sequence ID" value="KAK0176166.1"/>
    <property type="molecule type" value="Genomic_DNA"/>
</dbReference>
<evidence type="ECO:0000256" key="4">
    <source>
        <dbReference type="SAM" id="MobiDB-lite"/>
    </source>
</evidence>
<feature type="compositionally biased region" description="Polar residues" evidence="4">
    <location>
        <begin position="825"/>
        <end position="835"/>
    </location>
</feature>
<feature type="compositionally biased region" description="Polar residues" evidence="4">
    <location>
        <begin position="700"/>
        <end position="711"/>
    </location>
</feature>
<reference evidence="6" key="1">
    <citation type="journal article" date="2023" name="bioRxiv">
        <title>Scaffold-level genome assemblies of two parasitoid biocontrol wasps reveal the parthenogenesis mechanism and an associated novel virus.</title>
        <authorList>
            <person name="Inwood S."/>
            <person name="Skelly J."/>
            <person name="Guhlin J."/>
            <person name="Harrop T."/>
            <person name="Goldson S."/>
            <person name="Dearden P."/>
        </authorList>
    </citation>
    <scope>NUCLEOTIDE SEQUENCE</scope>
    <source>
        <strain evidence="6">Irish</strain>
        <tissue evidence="6">Whole body</tissue>
    </source>
</reference>
<reference evidence="6" key="2">
    <citation type="submission" date="2023-03" db="EMBL/GenBank/DDBJ databases">
        <authorList>
            <person name="Inwood S.N."/>
            <person name="Skelly J.G."/>
            <person name="Guhlin J."/>
            <person name="Harrop T.W.R."/>
            <person name="Goldson S.G."/>
            <person name="Dearden P.K."/>
        </authorList>
    </citation>
    <scope>NUCLEOTIDE SEQUENCE</scope>
    <source>
        <strain evidence="6">Irish</strain>
        <tissue evidence="6">Whole body</tissue>
    </source>
</reference>
<feature type="region of interest" description="Disordered" evidence="4">
    <location>
        <begin position="357"/>
        <end position="378"/>
    </location>
</feature>
<feature type="compositionally biased region" description="Low complexity" evidence="4">
    <location>
        <begin position="304"/>
        <end position="324"/>
    </location>
</feature>